<dbReference type="AlphaFoldDB" id="A0A7C5QCU4"/>
<organism evidence="1">
    <name type="scientific">Caldiarchaeum subterraneum</name>
    <dbReference type="NCBI Taxonomy" id="311458"/>
    <lineage>
        <taxon>Archaea</taxon>
        <taxon>Nitrososphaerota</taxon>
        <taxon>Candidatus Caldarchaeales</taxon>
        <taxon>Candidatus Caldarchaeaceae</taxon>
        <taxon>Candidatus Caldarchaeum</taxon>
    </lineage>
</organism>
<sequence>MNVASEEFITVVRKFLESKYGVVQLDVSRVYVRDDEVEAAGMFRREADRVWRRFTVLIDRKTMIVKAYGSR</sequence>
<accession>A0A7C5QCU4</accession>
<dbReference type="EMBL" id="DRWN01000025">
    <property type="protein sequence ID" value="HHK68108.1"/>
    <property type="molecule type" value="Genomic_DNA"/>
</dbReference>
<gene>
    <name evidence="1" type="ORF">ENM11_03005</name>
</gene>
<reference evidence="1" key="1">
    <citation type="journal article" date="2020" name="mSystems">
        <title>Genome- and Community-Level Interaction Insights into Carbon Utilization and Element Cycling Functions of Hydrothermarchaeota in Hydrothermal Sediment.</title>
        <authorList>
            <person name="Zhou Z."/>
            <person name="Liu Y."/>
            <person name="Xu W."/>
            <person name="Pan J."/>
            <person name="Luo Z.H."/>
            <person name="Li M."/>
        </authorList>
    </citation>
    <scope>NUCLEOTIDE SEQUENCE [LARGE SCALE GENOMIC DNA]</scope>
    <source>
        <strain evidence="1">SpSt-1056</strain>
    </source>
</reference>
<comment type="caution">
    <text evidence="1">The sequence shown here is derived from an EMBL/GenBank/DDBJ whole genome shotgun (WGS) entry which is preliminary data.</text>
</comment>
<protein>
    <submittedName>
        <fullName evidence="1">Uncharacterized protein</fullName>
    </submittedName>
</protein>
<name>A0A7C5QCU4_CALS0</name>
<evidence type="ECO:0000313" key="1">
    <source>
        <dbReference type="EMBL" id="HHK68108.1"/>
    </source>
</evidence>
<proteinExistence type="predicted"/>